<keyword evidence="3" id="KW-1185">Reference proteome</keyword>
<dbReference type="AlphaFoldDB" id="A0ABD0V1I5"/>
<feature type="compositionally biased region" description="Polar residues" evidence="1">
    <location>
        <begin position="56"/>
        <end position="79"/>
    </location>
</feature>
<evidence type="ECO:0000256" key="1">
    <source>
        <dbReference type="SAM" id="MobiDB-lite"/>
    </source>
</evidence>
<protein>
    <submittedName>
        <fullName evidence="2">Uncharacterized protein</fullName>
    </submittedName>
</protein>
<reference evidence="2 3" key="1">
    <citation type="journal article" date="2024" name="Plant Biotechnol. J.">
        <title>Dendrobium thyrsiflorum genome and its molecular insights into genes involved in important horticultural traits.</title>
        <authorList>
            <person name="Chen B."/>
            <person name="Wang J.Y."/>
            <person name="Zheng P.J."/>
            <person name="Li K.L."/>
            <person name="Liang Y.M."/>
            <person name="Chen X.F."/>
            <person name="Zhang C."/>
            <person name="Zhao X."/>
            <person name="He X."/>
            <person name="Zhang G.Q."/>
            <person name="Liu Z.J."/>
            <person name="Xu Q."/>
        </authorList>
    </citation>
    <scope>NUCLEOTIDE SEQUENCE [LARGE SCALE GENOMIC DNA]</scope>
    <source>
        <strain evidence="2">GZMU011</strain>
    </source>
</reference>
<evidence type="ECO:0000313" key="2">
    <source>
        <dbReference type="EMBL" id="KAL0918780.1"/>
    </source>
</evidence>
<comment type="caution">
    <text evidence="2">The sequence shown here is derived from an EMBL/GenBank/DDBJ whole genome shotgun (WGS) entry which is preliminary data.</text>
</comment>
<dbReference type="EMBL" id="JANQDX010000009">
    <property type="protein sequence ID" value="KAL0918780.1"/>
    <property type="molecule type" value="Genomic_DNA"/>
</dbReference>
<name>A0ABD0V1I5_DENTH</name>
<proteinExistence type="predicted"/>
<gene>
    <name evidence="2" type="ORF">M5K25_010814</name>
</gene>
<accession>A0ABD0V1I5</accession>
<feature type="region of interest" description="Disordered" evidence="1">
    <location>
        <begin position="55"/>
        <end position="79"/>
    </location>
</feature>
<evidence type="ECO:0000313" key="3">
    <source>
        <dbReference type="Proteomes" id="UP001552299"/>
    </source>
</evidence>
<organism evidence="2 3">
    <name type="scientific">Dendrobium thyrsiflorum</name>
    <name type="common">Pinecone-like raceme dendrobium</name>
    <name type="synonym">Orchid</name>
    <dbReference type="NCBI Taxonomy" id="117978"/>
    <lineage>
        <taxon>Eukaryota</taxon>
        <taxon>Viridiplantae</taxon>
        <taxon>Streptophyta</taxon>
        <taxon>Embryophyta</taxon>
        <taxon>Tracheophyta</taxon>
        <taxon>Spermatophyta</taxon>
        <taxon>Magnoliopsida</taxon>
        <taxon>Liliopsida</taxon>
        <taxon>Asparagales</taxon>
        <taxon>Orchidaceae</taxon>
        <taxon>Epidendroideae</taxon>
        <taxon>Malaxideae</taxon>
        <taxon>Dendrobiinae</taxon>
        <taxon>Dendrobium</taxon>
    </lineage>
</organism>
<sequence length="145" mass="16394">MPEGVENKDLSRNFPKQKKKTKKIFHRSLLISNLSKFFFDGSLGTCKNAHWVLNGSPRTKTNSSISPTPPTESNETKPTACSSISRRVFSSVGSATCRKLLSFSFDLRSVGYKRRKQKEDQYHLSIELIFGGSWVRIACGVRFML</sequence>
<dbReference type="Proteomes" id="UP001552299">
    <property type="component" value="Unassembled WGS sequence"/>
</dbReference>